<evidence type="ECO:0000313" key="11">
    <source>
        <dbReference type="Ensembl" id="ENSSPUP00000012458.1"/>
    </source>
</evidence>
<dbReference type="PANTHER" id="PTHR46822">
    <property type="entry name" value="COILED-COIL ALPHA-HELICAL ROD PROTEIN 1"/>
    <property type="match status" value="1"/>
</dbReference>
<accession>A0A8D0L6K4</accession>
<evidence type="ECO:0000256" key="3">
    <source>
        <dbReference type="ARBA" id="ARBA00004496"/>
    </source>
</evidence>
<evidence type="ECO:0000256" key="8">
    <source>
        <dbReference type="ARBA" id="ARBA00023054"/>
    </source>
</evidence>
<dbReference type="AlphaFoldDB" id="A0A8D0L6K4"/>
<dbReference type="GO" id="GO:0005737">
    <property type="term" value="C:cytoplasm"/>
    <property type="evidence" value="ECO:0007669"/>
    <property type="project" value="UniProtKB-SubCell"/>
</dbReference>
<reference evidence="11" key="1">
    <citation type="submission" date="2025-08" db="UniProtKB">
        <authorList>
            <consortium name="Ensembl"/>
        </authorList>
    </citation>
    <scope>IDENTIFICATION</scope>
</reference>
<dbReference type="Proteomes" id="UP000694392">
    <property type="component" value="Unplaced"/>
</dbReference>
<comment type="subcellular location">
    <subcellularLocation>
        <location evidence="3">Cytoplasm</location>
    </subcellularLocation>
    <subcellularLocation>
        <location evidence="2">Nucleus</location>
    </subcellularLocation>
</comment>
<keyword evidence="12" id="KW-1185">Reference proteome</keyword>
<sequence>MAVLAHSLEEKGATAELERVRSKSLQAELARMKDSEKRLLLRAESGENALWGLKDFVRRISQRLLGKEAEVKAAMSRLAGLGNRVAFAAKRIDTIQGLLSQKIALVKLQQEENSRAAQSSKPNE</sequence>
<dbReference type="GO" id="GO:0030154">
    <property type="term" value="P:cell differentiation"/>
    <property type="evidence" value="ECO:0007669"/>
    <property type="project" value="UniProtKB-KW"/>
</dbReference>
<keyword evidence="8" id="KW-0175">Coiled coil</keyword>
<reference evidence="11" key="2">
    <citation type="submission" date="2025-09" db="UniProtKB">
        <authorList>
            <consortium name="Ensembl"/>
        </authorList>
    </citation>
    <scope>IDENTIFICATION</scope>
</reference>
<evidence type="ECO:0000256" key="6">
    <source>
        <dbReference type="ARBA" id="ARBA00022490"/>
    </source>
</evidence>
<organism evidence="11 12">
    <name type="scientific">Sphenodon punctatus</name>
    <name type="common">Tuatara</name>
    <name type="synonym">Hatteria punctata</name>
    <dbReference type="NCBI Taxonomy" id="8508"/>
    <lineage>
        <taxon>Eukaryota</taxon>
        <taxon>Metazoa</taxon>
        <taxon>Chordata</taxon>
        <taxon>Craniata</taxon>
        <taxon>Vertebrata</taxon>
        <taxon>Euteleostomi</taxon>
        <taxon>Lepidosauria</taxon>
        <taxon>Sphenodontia</taxon>
        <taxon>Sphenodontidae</taxon>
        <taxon>Sphenodon</taxon>
    </lineage>
</organism>
<evidence type="ECO:0000256" key="2">
    <source>
        <dbReference type="ARBA" id="ARBA00004123"/>
    </source>
</evidence>
<dbReference type="GO" id="GO:0005814">
    <property type="term" value="C:centriole"/>
    <property type="evidence" value="ECO:0007669"/>
    <property type="project" value="TreeGrafter"/>
</dbReference>
<protein>
    <recommendedName>
        <fullName evidence="4">Coiled-coil alpha-helical rod protein 1</fullName>
    </recommendedName>
    <alternativeName>
        <fullName evidence="10">Alpha-helical coiled-coil rod protein</fullName>
    </alternativeName>
</protein>
<evidence type="ECO:0000256" key="9">
    <source>
        <dbReference type="ARBA" id="ARBA00023242"/>
    </source>
</evidence>
<evidence type="ECO:0000256" key="1">
    <source>
        <dbReference type="ARBA" id="ARBA00003936"/>
    </source>
</evidence>
<evidence type="ECO:0000256" key="5">
    <source>
        <dbReference type="ARBA" id="ARBA00022473"/>
    </source>
</evidence>
<dbReference type="GO" id="GO:0005634">
    <property type="term" value="C:nucleus"/>
    <property type="evidence" value="ECO:0007669"/>
    <property type="project" value="UniProtKB-SubCell"/>
</dbReference>
<keyword evidence="9" id="KW-0539">Nucleus</keyword>
<dbReference type="GO" id="GO:0006611">
    <property type="term" value="P:protein export from nucleus"/>
    <property type="evidence" value="ECO:0007669"/>
    <property type="project" value="TreeGrafter"/>
</dbReference>
<evidence type="ECO:0000256" key="10">
    <source>
        <dbReference type="ARBA" id="ARBA00031932"/>
    </source>
</evidence>
<dbReference type="Pfam" id="PF07111">
    <property type="entry name" value="HCR"/>
    <property type="match status" value="1"/>
</dbReference>
<proteinExistence type="predicted"/>
<comment type="function">
    <text evidence="1">May be a regulator of keratinocyte proliferation or differentiation.</text>
</comment>
<name>A0A8D0L6K4_SPHPU</name>
<keyword evidence="5" id="KW-0217">Developmental protein</keyword>
<dbReference type="PANTHER" id="PTHR46822:SF1">
    <property type="entry name" value="COILED-COIL ALPHA-HELICAL ROD PROTEIN 1"/>
    <property type="match status" value="1"/>
</dbReference>
<dbReference type="Ensembl" id="ENSSPUT00000013279.1">
    <property type="protein sequence ID" value="ENSSPUP00000012458.1"/>
    <property type="gene ID" value="ENSSPUG00000009572.1"/>
</dbReference>
<evidence type="ECO:0000313" key="12">
    <source>
        <dbReference type="Proteomes" id="UP000694392"/>
    </source>
</evidence>
<keyword evidence="6" id="KW-0963">Cytoplasm</keyword>
<dbReference type="InterPro" id="IPR009800">
    <property type="entry name" value="HCR"/>
</dbReference>
<evidence type="ECO:0000256" key="4">
    <source>
        <dbReference type="ARBA" id="ARBA00016468"/>
    </source>
</evidence>
<keyword evidence="7" id="KW-0221">Differentiation</keyword>
<evidence type="ECO:0000256" key="7">
    <source>
        <dbReference type="ARBA" id="ARBA00022782"/>
    </source>
</evidence>